<dbReference type="STRING" id="1618392.UW41_C0012G0011"/>
<dbReference type="EMBL" id="LCIE01000012">
    <property type="protein sequence ID" value="KKT49073.1"/>
    <property type="molecule type" value="Genomic_DNA"/>
</dbReference>
<protein>
    <submittedName>
        <fullName evidence="2">Uncharacterized protein</fullName>
    </submittedName>
</protein>
<dbReference type="Proteomes" id="UP000034172">
    <property type="component" value="Unassembled WGS sequence"/>
</dbReference>
<keyword evidence="1" id="KW-0812">Transmembrane</keyword>
<name>A0A0G1HQX3_9BACT</name>
<reference evidence="2 3" key="1">
    <citation type="journal article" date="2015" name="Nature">
        <title>rRNA introns, odd ribosomes, and small enigmatic genomes across a large radiation of phyla.</title>
        <authorList>
            <person name="Brown C.T."/>
            <person name="Hug L.A."/>
            <person name="Thomas B.C."/>
            <person name="Sharon I."/>
            <person name="Castelle C.J."/>
            <person name="Singh A."/>
            <person name="Wilkins M.J."/>
            <person name="Williams K.H."/>
            <person name="Banfield J.F."/>
        </authorList>
    </citation>
    <scope>NUCLEOTIDE SEQUENCE [LARGE SCALE GENOMIC DNA]</scope>
</reference>
<comment type="caution">
    <text evidence="2">The sequence shown here is derived from an EMBL/GenBank/DDBJ whole genome shotgun (WGS) entry which is preliminary data.</text>
</comment>
<proteinExistence type="predicted"/>
<evidence type="ECO:0000313" key="2">
    <source>
        <dbReference type="EMBL" id="KKT49073.1"/>
    </source>
</evidence>
<feature type="transmembrane region" description="Helical" evidence="1">
    <location>
        <begin position="12"/>
        <end position="31"/>
    </location>
</feature>
<sequence>MKWNRFVFLEAVVRLVLFYLTGKMVVFLLTFGGMDSIIWVEIHFEIGGIHVKR</sequence>
<evidence type="ECO:0000256" key="1">
    <source>
        <dbReference type="SAM" id="Phobius"/>
    </source>
</evidence>
<accession>A0A0G1HQX3</accession>
<gene>
    <name evidence="2" type="ORF">UW41_C0012G0011</name>
</gene>
<keyword evidence="1" id="KW-0472">Membrane</keyword>
<organism evidence="2 3">
    <name type="scientific">Candidatus Collierbacteria bacterium GW2011_GWC2_44_18</name>
    <dbReference type="NCBI Taxonomy" id="1618392"/>
    <lineage>
        <taxon>Bacteria</taxon>
        <taxon>Candidatus Collieribacteriota</taxon>
    </lineage>
</organism>
<keyword evidence="1" id="KW-1133">Transmembrane helix</keyword>
<evidence type="ECO:0000313" key="3">
    <source>
        <dbReference type="Proteomes" id="UP000034172"/>
    </source>
</evidence>
<dbReference type="AlphaFoldDB" id="A0A0G1HQX3"/>